<accession>A0ABQ3FX43</accession>
<dbReference type="Pfam" id="PF03550">
    <property type="entry name" value="LolB"/>
    <property type="match status" value="1"/>
</dbReference>
<sequence length="164" mass="17401">MSALPARRALLLAAALGLSACALPPRAPDTAGQPYWNGRLALQIDGDKPQSFSAGFELRGAPQAGELSLYSPLGATLAQLRWAPGKAELQADGQRRQYPSIDALTEEATGTALPLPALFAWLDGKPAEVPGWQADLSRIADGRLSARRSQPLPTAELRIVLQQP</sequence>
<feature type="signal peptide" evidence="13">
    <location>
        <begin position="1"/>
        <end position="27"/>
    </location>
</feature>
<keyword evidence="8" id="KW-0472">Membrane</keyword>
<evidence type="ECO:0000256" key="13">
    <source>
        <dbReference type="SAM" id="SignalP"/>
    </source>
</evidence>
<evidence type="ECO:0000256" key="5">
    <source>
        <dbReference type="ARBA" id="ARBA00022448"/>
    </source>
</evidence>
<comment type="similarity">
    <text evidence="2">Belongs to the LolB family.</text>
</comment>
<dbReference type="SUPFAM" id="SSF89392">
    <property type="entry name" value="Prokaryotic lipoproteins and lipoprotein localization factors"/>
    <property type="match status" value="1"/>
</dbReference>
<gene>
    <name evidence="14" type="ORF">GCM10007320_11280</name>
</gene>
<keyword evidence="6 13" id="KW-0732">Signal</keyword>
<comment type="subcellular location">
    <subcellularLocation>
        <location evidence="1">Cell outer membrane</location>
        <topology evidence="1">Lipid-anchor</topology>
    </subcellularLocation>
</comment>
<protein>
    <recommendedName>
        <fullName evidence="4">Outer-membrane lipoprotein LolB</fullName>
    </recommendedName>
</protein>
<evidence type="ECO:0000256" key="10">
    <source>
        <dbReference type="ARBA" id="ARBA00023186"/>
    </source>
</evidence>
<evidence type="ECO:0000256" key="3">
    <source>
        <dbReference type="ARBA" id="ARBA00011245"/>
    </source>
</evidence>
<dbReference type="Gene3D" id="2.50.20.10">
    <property type="entry name" value="Lipoprotein localisation LolA/LolB/LppX"/>
    <property type="match status" value="1"/>
</dbReference>
<keyword evidence="5" id="KW-0813">Transport</keyword>
<evidence type="ECO:0000313" key="14">
    <source>
        <dbReference type="EMBL" id="GHC74271.1"/>
    </source>
</evidence>
<evidence type="ECO:0000256" key="12">
    <source>
        <dbReference type="ARBA" id="ARBA00023288"/>
    </source>
</evidence>
<keyword evidence="15" id="KW-1185">Reference proteome</keyword>
<evidence type="ECO:0000256" key="7">
    <source>
        <dbReference type="ARBA" id="ARBA00022927"/>
    </source>
</evidence>
<dbReference type="InterPro" id="IPR029046">
    <property type="entry name" value="LolA/LolB/LppX"/>
</dbReference>
<evidence type="ECO:0000256" key="4">
    <source>
        <dbReference type="ARBA" id="ARBA00016202"/>
    </source>
</evidence>
<keyword evidence="9" id="KW-0564">Palmitate</keyword>
<keyword evidence="11" id="KW-0998">Cell outer membrane</keyword>
<dbReference type="EMBL" id="BMYK01000003">
    <property type="protein sequence ID" value="GHC74271.1"/>
    <property type="molecule type" value="Genomic_DNA"/>
</dbReference>
<dbReference type="InterPro" id="IPR004565">
    <property type="entry name" value="OM_lipoprot_LolB"/>
</dbReference>
<keyword evidence="10" id="KW-0143">Chaperone</keyword>
<evidence type="ECO:0000256" key="6">
    <source>
        <dbReference type="ARBA" id="ARBA00022729"/>
    </source>
</evidence>
<comment type="caution">
    <text evidence="14">The sequence shown here is derived from an EMBL/GenBank/DDBJ whole genome shotgun (WGS) entry which is preliminary data.</text>
</comment>
<reference evidence="15" key="1">
    <citation type="journal article" date="2019" name="Int. J. Syst. Evol. Microbiol.">
        <title>The Global Catalogue of Microorganisms (GCM) 10K type strain sequencing project: providing services to taxonomists for standard genome sequencing and annotation.</title>
        <authorList>
            <consortium name="The Broad Institute Genomics Platform"/>
            <consortium name="The Broad Institute Genome Sequencing Center for Infectious Disease"/>
            <person name="Wu L."/>
            <person name="Ma J."/>
        </authorList>
    </citation>
    <scope>NUCLEOTIDE SEQUENCE [LARGE SCALE GENOMIC DNA]</scope>
    <source>
        <strain evidence="15">KCTC 23314</strain>
    </source>
</reference>
<dbReference type="PROSITE" id="PS51257">
    <property type="entry name" value="PROKAR_LIPOPROTEIN"/>
    <property type="match status" value="1"/>
</dbReference>
<dbReference type="Proteomes" id="UP000626210">
    <property type="component" value="Unassembled WGS sequence"/>
</dbReference>
<dbReference type="RefSeq" id="WP_189685989.1">
    <property type="nucleotide sequence ID" value="NZ_BMYK01000003.1"/>
</dbReference>
<evidence type="ECO:0000313" key="15">
    <source>
        <dbReference type="Proteomes" id="UP000626210"/>
    </source>
</evidence>
<evidence type="ECO:0000256" key="2">
    <source>
        <dbReference type="ARBA" id="ARBA00009696"/>
    </source>
</evidence>
<keyword evidence="12" id="KW-0449">Lipoprotein</keyword>
<evidence type="ECO:0000256" key="9">
    <source>
        <dbReference type="ARBA" id="ARBA00023139"/>
    </source>
</evidence>
<proteinExistence type="inferred from homology"/>
<feature type="chain" id="PRO_5047478928" description="Outer-membrane lipoprotein LolB" evidence="13">
    <location>
        <begin position="28"/>
        <end position="164"/>
    </location>
</feature>
<keyword evidence="7" id="KW-0653">Protein transport</keyword>
<comment type="subunit">
    <text evidence="3">Monomer.</text>
</comment>
<evidence type="ECO:0000256" key="1">
    <source>
        <dbReference type="ARBA" id="ARBA00004459"/>
    </source>
</evidence>
<name>A0ABQ3FX43_9BURK</name>
<evidence type="ECO:0000256" key="11">
    <source>
        <dbReference type="ARBA" id="ARBA00023237"/>
    </source>
</evidence>
<evidence type="ECO:0000256" key="8">
    <source>
        <dbReference type="ARBA" id="ARBA00023136"/>
    </source>
</evidence>
<organism evidence="14 15">
    <name type="scientific">Pseudorhodoferax aquiterrae</name>
    <dbReference type="NCBI Taxonomy" id="747304"/>
    <lineage>
        <taxon>Bacteria</taxon>
        <taxon>Pseudomonadati</taxon>
        <taxon>Pseudomonadota</taxon>
        <taxon>Betaproteobacteria</taxon>
        <taxon>Burkholderiales</taxon>
        <taxon>Comamonadaceae</taxon>
    </lineage>
</organism>